<dbReference type="InterPro" id="IPR036259">
    <property type="entry name" value="MFS_trans_sf"/>
</dbReference>
<accession>A0A427Y904</accession>
<dbReference type="Gene3D" id="1.20.1250.20">
    <property type="entry name" value="MFS general substrate transporter like domains"/>
    <property type="match status" value="2"/>
</dbReference>
<evidence type="ECO:0000313" key="9">
    <source>
        <dbReference type="Proteomes" id="UP000279236"/>
    </source>
</evidence>
<feature type="transmembrane region" description="Helical" evidence="7">
    <location>
        <begin position="300"/>
        <end position="324"/>
    </location>
</feature>
<feature type="compositionally biased region" description="Basic and acidic residues" evidence="6">
    <location>
        <begin position="1"/>
        <end position="16"/>
    </location>
</feature>
<dbReference type="GO" id="GO:0022857">
    <property type="term" value="F:transmembrane transporter activity"/>
    <property type="evidence" value="ECO:0007669"/>
    <property type="project" value="InterPro"/>
</dbReference>
<organism evidence="8 9">
    <name type="scientific">Apiotrichum porosum</name>
    <dbReference type="NCBI Taxonomy" id="105984"/>
    <lineage>
        <taxon>Eukaryota</taxon>
        <taxon>Fungi</taxon>
        <taxon>Dikarya</taxon>
        <taxon>Basidiomycota</taxon>
        <taxon>Agaricomycotina</taxon>
        <taxon>Tremellomycetes</taxon>
        <taxon>Trichosporonales</taxon>
        <taxon>Trichosporonaceae</taxon>
        <taxon>Apiotrichum</taxon>
    </lineage>
</organism>
<dbReference type="PANTHER" id="PTHR43791:SF59">
    <property type="entry name" value="TRANSPORTER, PUTATIVE (AFU_ORTHOLOGUE AFUA_1G06550)-RELATED"/>
    <property type="match status" value="1"/>
</dbReference>
<keyword evidence="3 7" id="KW-0812">Transmembrane</keyword>
<dbReference type="PANTHER" id="PTHR43791">
    <property type="entry name" value="PERMEASE-RELATED"/>
    <property type="match status" value="1"/>
</dbReference>
<feature type="transmembrane region" description="Helical" evidence="7">
    <location>
        <begin position="363"/>
        <end position="383"/>
    </location>
</feature>
<feature type="transmembrane region" description="Helical" evidence="7">
    <location>
        <begin position="143"/>
        <end position="161"/>
    </location>
</feature>
<dbReference type="EMBL" id="RSCE01000001">
    <property type="protein sequence ID" value="RSH87586.1"/>
    <property type="molecule type" value="Genomic_DNA"/>
</dbReference>
<keyword evidence="9" id="KW-1185">Reference proteome</keyword>
<gene>
    <name evidence="8" type="ORF">EHS24_000097</name>
</gene>
<dbReference type="Pfam" id="PF07690">
    <property type="entry name" value="MFS_1"/>
    <property type="match status" value="1"/>
</dbReference>
<keyword evidence="2" id="KW-0813">Transport</keyword>
<comment type="caution">
    <text evidence="8">The sequence shown here is derived from an EMBL/GenBank/DDBJ whole genome shotgun (WGS) entry which is preliminary data.</text>
</comment>
<dbReference type="GO" id="GO:0016020">
    <property type="term" value="C:membrane"/>
    <property type="evidence" value="ECO:0007669"/>
    <property type="project" value="UniProtKB-SubCell"/>
</dbReference>
<feature type="transmembrane region" description="Helical" evidence="7">
    <location>
        <begin position="200"/>
        <end position="219"/>
    </location>
</feature>
<evidence type="ECO:0000256" key="6">
    <source>
        <dbReference type="SAM" id="MobiDB-lite"/>
    </source>
</evidence>
<feature type="transmembrane region" description="Helical" evidence="7">
    <location>
        <begin position="108"/>
        <end position="131"/>
    </location>
</feature>
<name>A0A427Y904_9TREE</name>
<feature type="transmembrane region" description="Helical" evidence="7">
    <location>
        <begin position="395"/>
        <end position="412"/>
    </location>
</feature>
<dbReference type="InterPro" id="IPR011701">
    <property type="entry name" value="MFS"/>
</dbReference>
<feature type="transmembrane region" description="Helical" evidence="7">
    <location>
        <begin position="336"/>
        <end position="356"/>
    </location>
</feature>
<evidence type="ECO:0000256" key="5">
    <source>
        <dbReference type="ARBA" id="ARBA00023136"/>
    </source>
</evidence>
<dbReference type="OrthoDB" id="6730379at2759"/>
<protein>
    <recommendedName>
        <fullName evidence="10">Major facilitator superfamily (MFS) profile domain-containing protein</fullName>
    </recommendedName>
</protein>
<sequence length="548" mass="61543">MSPKQHVQELDSKPELDAQEYIDTPDEELKGGKAKVNNQLDQAAQILADAGHVEFSKEEKKRVLKWIDFYVCLPMCIVYWIQQMDKATVTYGALFDLQTALKLHGQQYALLSSIVYIAQLICQPLSAYALVVFPVKYWVLANYFVWTVCTMCCAACTSWKSLMVCRFFLGAAEATILPSFVMITQMWWTRREQSYRTVTYQIANSMAAITGPLIAWGIGHVTKGIYAYQGIFLVVGAVGAFFIPIVAWLLPNSPVTARFLRKGDDRLIALDRIRENNTGTKSNVWKWHQVREVLKDPKTYIWALIYLTSTLAASGFGKFGGLIIKGLGFTSFSATLMGMPTGAEAMVTLAIAIWVTNRIKMRWPVIAFICFFPIAGAVGIRVLDRSNLPGMVASYYVTFVYAAIQPLFYAWANLNQAGSTKRVVMFAIMFGAQCLGNIIGPLVWLDKEAPKYYTGLAFAIAMYCALFCLVVGQGFYLKYLNKKQRERRIAMGLPAELQDISIMTLNEATAYKAELMEALRASGGNMDIFSESFDDLTDWENPMFMYVV</sequence>
<evidence type="ECO:0000256" key="1">
    <source>
        <dbReference type="ARBA" id="ARBA00004141"/>
    </source>
</evidence>
<comment type="subcellular location">
    <subcellularLocation>
        <location evidence="1">Membrane</location>
        <topology evidence="1">Multi-pass membrane protein</topology>
    </subcellularLocation>
</comment>
<feature type="transmembrane region" description="Helical" evidence="7">
    <location>
        <begin position="424"/>
        <end position="444"/>
    </location>
</feature>
<feature type="transmembrane region" description="Helical" evidence="7">
    <location>
        <begin position="456"/>
        <end position="477"/>
    </location>
</feature>
<keyword evidence="4 7" id="KW-1133">Transmembrane helix</keyword>
<evidence type="ECO:0000256" key="2">
    <source>
        <dbReference type="ARBA" id="ARBA00022448"/>
    </source>
</evidence>
<feature type="transmembrane region" description="Helical" evidence="7">
    <location>
        <begin position="225"/>
        <end position="250"/>
    </location>
</feature>
<dbReference type="Proteomes" id="UP000279236">
    <property type="component" value="Unassembled WGS sequence"/>
</dbReference>
<proteinExistence type="predicted"/>
<dbReference type="GeneID" id="39584640"/>
<evidence type="ECO:0000256" key="7">
    <source>
        <dbReference type="SAM" id="Phobius"/>
    </source>
</evidence>
<evidence type="ECO:0000256" key="4">
    <source>
        <dbReference type="ARBA" id="ARBA00022989"/>
    </source>
</evidence>
<dbReference type="AlphaFoldDB" id="A0A427Y904"/>
<feature type="region of interest" description="Disordered" evidence="6">
    <location>
        <begin position="1"/>
        <end position="21"/>
    </location>
</feature>
<reference evidence="8 9" key="1">
    <citation type="submission" date="2018-11" db="EMBL/GenBank/DDBJ databases">
        <title>Genome sequence of Apiotrichum porosum DSM 27194.</title>
        <authorList>
            <person name="Aliyu H."/>
            <person name="Gorte O."/>
            <person name="Ochsenreither K."/>
        </authorList>
    </citation>
    <scope>NUCLEOTIDE SEQUENCE [LARGE SCALE GENOMIC DNA]</scope>
    <source>
        <strain evidence="8 9">DSM 27194</strain>
    </source>
</reference>
<evidence type="ECO:0000313" key="8">
    <source>
        <dbReference type="EMBL" id="RSH87586.1"/>
    </source>
</evidence>
<keyword evidence="5 7" id="KW-0472">Membrane</keyword>
<dbReference type="SUPFAM" id="SSF103473">
    <property type="entry name" value="MFS general substrate transporter"/>
    <property type="match status" value="1"/>
</dbReference>
<evidence type="ECO:0000256" key="3">
    <source>
        <dbReference type="ARBA" id="ARBA00022692"/>
    </source>
</evidence>
<evidence type="ECO:0008006" key="10">
    <source>
        <dbReference type="Google" id="ProtNLM"/>
    </source>
</evidence>
<dbReference type="RefSeq" id="XP_028479794.1">
    <property type="nucleotide sequence ID" value="XM_028615937.1"/>
</dbReference>